<accession>A0A7G9S0G4</accession>
<keyword evidence="4" id="KW-1185">Reference proteome</keyword>
<dbReference type="Pfam" id="PF13596">
    <property type="entry name" value="PAS_10"/>
    <property type="match status" value="1"/>
</dbReference>
<dbReference type="Gene3D" id="3.30.450.20">
    <property type="entry name" value="PAS domain"/>
    <property type="match status" value="1"/>
</dbReference>
<dbReference type="Pfam" id="PF01814">
    <property type="entry name" value="Hemerythrin"/>
    <property type="match status" value="1"/>
</dbReference>
<dbReference type="PANTHER" id="PTHR39966:SF3">
    <property type="entry name" value="DUF438 DOMAIN-CONTAINING PROTEIN"/>
    <property type="match status" value="1"/>
</dbReference>
<evidence type="ECO:0000259" key="1">
    <source>
        <dbReference type="Pfam" id="PF01814"/>
    </source>
</evidence>
<dbReference type="InterPro" id="IPR007380">
    <property type="entry name" value="DUF438"/>
</dbReference>
<dbReference type="SUPFAM" id="SSF55785">
    <property type="entry name" value="PYP-like sensor domain (PAS domain)"/>
    <property type="match status" value="1"/>
</dbReference>
<dbReference type="AlphaFoldDB" id="A0A7G9S0G4"/>
<feature type="domain" description="Hemerythrin-like" evidence="1">
    <location>
        <begin position="88"/>
        <end position="213"/>
    </location>
</feature>
<dbReference type="GO" id="GO:0005886">
    <property type="term" value="C:plasma membrane"/>
    <property type="evidence" value="ECO:0007669"/>
    <property type="project" value="TreeGrafter"/>
</dbReference>
<dbReference type="PANTHER" id="PTHR39966">
    <property type="entry name" value="BLL2471 PROTEIN-RELATED"/>
    <property type="match status" value="1"/>
</dbReference>
<evidence type="ECO:0000313" key="4">
    <source>
        <dbReference type="Proteomes" id="UP000515928"/>
    </source>
</evidence>
<protein>
    <submittedName>
        <fullName evidence="3">DUF438 domain-containing protein</fullName>
    </submittedName>
</protein>
<feature type="domain" description="DUF438" evidence="2">
    <location>
        <begin position="9"/>
        <end position="75"/>
    </location>
</feature>
<reference evidence="3 4" key="1">
    <citation type="submission" date="2020-08" db="EMBL/GenBank/DDBJ databases">
        <title>Genome sequence of Erysipelothrix inopinata DSM 15511T.</title>
        <authorList>
            <person name="Hyun D.-W."/>
            <person name="Bae J.-W."/>
        </authorList>
    </citation>
    <scope>NUCLEOTIDE SEQUENCE [LARGE SCALE GENOMIC DNA]</scope>
    <source>
        <strain evidence="3 4">DSM 15511</strain>
    </source>
</reference>
<dbReference type="Gene3D" id="1.20.120.520">
    <property type="entry name" value="nmb1532 protein domain like"/>
    <property type="match status" value="1"/>
</dbReference>
<dbReference type="Pfam" id="PF04282">
    <property type="entry name" value="DUF438"/>
    <property type="match status" value="1"/>
</dbReference>
<evidence type="ECO:0000259" key="2">
    <source>
        <dbReference type="Pfam" id="PF04282"/>
    </source>
</evidence>
<proteinExistence type="predicted"/>
<dbReference type="RefSeq" id="WP_187534540.1">
    <property type="nucleotide sequence ID" value="NZ_CBCSHU010000001.1"/>
</dbReference>
<gene>
    <name evidence="3" type="ORF">H9L01_02940</name>
</gene>
<dbReference type="KEGG" id="eio:H9L01_02940"/>
<evidence type="ECO:0000313" key="3">
    <source>
        <dbReference type="EMBL" id="QNN61339.1"/>
    </source>
</evidence>
<dbReference type="Proteomes" id="UP000515928">
    <property type="component" value="Chromosome"/>
</dbReference>
<dbReference type="InterPro" id="IPR012312">
    <property type="entry name" value="Hemerythrin-like"/>
</dbReference>
<name>A0A7G9S0G4_9FIRM</name>
<organism evidence="3 4">
    <name type="scientific">Erysipelothrix inopinata</name>
    <dbReference type="NCBI Taxonomy" id="225084"/>
    <lineage>
        <taxon>Bacteria</taxon>
        <taxon>Bacillati</taxon>
        <taxon>Bacillota</taxon>
        <taxon>Erysipelotrichia</taxon>
        <taxon>Erysipelotrichales</taxon>
        <taxon>Erysipelotrichaceae</taxon>
        <taxon>Erysipelothrix</taxon>
    </lineage>
</organism>
<dbReference type="EMBL" id="CP060715">
    <property type="protein sequence ID" value="QNN61339.1"/>
    <property type="molecule type" value="Genomic_DNA"/>
</dbReference>
<dbReference type="InterPro" id="IPR035965">
    <property type="entry name" value="PAS-like_dom_sf"/>
</dbReference>
<sequence length="394" mass="45834">MSRNKVEQLADMILRLHEGEDQETVKETFREEFGSVASSEIIAMEQQLVNQGMPIAEIQRLCDIHADIFDGSIEEIHNVTSEMEREGHPVKVLKNENEALSKLLEEMFPNVLDFEAGKDMRVDILSQCNVLQDLNKHYKRKEELYFPLLEKHGYDAPPKVMWGVDDEIRADLNAFHDRIINTQTEGIVTIFEALRKRIEDMIFKEEMILLPMIQDEVTEDDWLQVAEDSHEIGYCIVAPNERWIPYRKSFYDKVKDDLRVKENSIHFEVGSLKFEELEAVMNVLPFDVTFIDKDDIFKYFNQTSERTFFRSKAQIGRKVQHCHPPRSVAMVEAILNDLKSGAKDKESFWIEMGPKLIYITYLAVRDASGRYLGTVEVTQDIKPLQGIEGQKRLR</sequence>